<dbReference type="GO" id="GO:0005634">
    <property type="term" value="C:nucleus"/>
    <property type="evidence" value="ECO:0007669"/>
    <property type="project" value="UniProtKB-SubCell"/>
</dbReference>
<dbReference type="InterPro" id="IPR005123">
    <property type="entry name" value="Oxoglu/Fe-dep_dioxygenase_dom"/>
</dbReference>
<dbReference type="GO" id="GO:0046872">
    <property type="term" value="F:metal ion binding"/>
    <property type="evidence" value="ECO:0007669"/>
    <property type="project" value="UniProtKB-KW"/>
</dbReference>
<dbReference type="EMBL" id="CAUOFW020004058">
    <property type="protein sequence ID" value="CAK9163582.1"/>
    <property type="molecule type" value="Genomic_DNA"/>
</dbReference>
<dbReference type="Gene3D" id="2.60.120.330">
    <property type="entry name" value="B-lactam Antibiotic, Isopenicillin N Synthase, Chain"/>
    <property type="match status" value="1"/>
</dbReference>
<keyword evidence="9" id="KW-0560">Oxidoreductase</keyword>
<gene>
    <name evidence="11" type="ORF">ILEXP_LOCUS32635</name>
</gene>
<evidence type="ECO:0000256" key="3">
    <source>
        <dbReference type="ARBA" id="ARBA00008056"/>
    </source>
</evidence>
<dbReference type="InterPro" id="IPR050295">
    <property type="entry name" value="Plant_2OG-oxidoreductases"/>
</dbReference>
<evidence type="ECO:0000256" key="9">
    <source>
        <dbReference type="RuleBase" id="RU003682"/>
    </source>
</evidence>
<evidence type="ECO:0000256" key="6">
    <source>
        <dbReference type="ARBA" id="ARBA00023004"/>
    </source>
</evidence>
<dbReference type="InterPro" id="IPR044861">
    <property type="entry name" value="IPNS-like_FE2OG_OXY"/>
</dbReference>
<dbReference type="InterPro" id="IPR026992">
    <property type="entry name" value="DIOX_N"/>
</dbReference>
<dbReference type="Proteomes" id="UP001642360">
    <property type="component" value="Unassembled WGS sequence"/>
</dbReference>
<dbReference type="Pfam" id="PF14226">
    <property type="entry name" value="DIOX_N"/>
    <property type="match status" value="1"/>
</dbReference>
<keyword evidence="4" id="KW-0963">Cytoplasm</keyword>
<comment type="function">
    <text evidence="8">Involved in the regulation of shoot development and salicylic acid (SA) homeostasis.</text>
</comment>
<dbReference type="Pfam" id="PF03171">
    <property type="entry name" value="2OG-FeII_Oxy"/>
    <property type="match status" value="1"/>
</dbReference>
<evidence type="ECO:0000256" key="8">
    <source>
        <dbReference type="ARBA" id="ARBA00059922"/>
    </source>
</evidence>
<sequence>MFSVKGLVEKGSLTSIPSKFVMASVPKQDILSEVEVIPTIDFSQLTSGTPDQRSKVIHDIGSACREWGFFMVINHSVPKKVMDDMLKATESFFDLAEDEKGEYRNKQLFDPIRYGTGFNVSMEKAFWRDYLKVHVHPHFNAPHKPHEFREISQEYCKRAREVASELFRAISISLGLEGNYINKAMEIGEGSQLLVVNLYPPCPKPEIAIGLPPHSDHGLLTLLIQNEVSGLQVVHKGKWVTISPLPNSILVNTGDHMEILTNGRYKSVVHQAVVNNKATRLSIGTAHGPTLDKTVRPAPELVDGESFPPAYRGITYREYMEVQQSNELKGKSCLDRIRI</sequence>
<protein>
    <recommendedName>
        <fullName evidence="10">Fe2OG dioxygenase domain-containing protein</fullName>
    </recommendedName>
</protein>
<comment type="similarity">
    <text evidence="3 9">Belongs to the iron/ascorbate-dependent oxidoreductase family.</text>
</comment>
<comment type="caution">
    <text evidence="11">The sequence shown here is derived from an EMBL/GenBank/DDBJ whole genome shotgun (WGS) entry which is preliminary data.</text>
</comment>
<proteinExistence type="inferred from homology"/>
<dbReference type="GO" id="GO:0016705">
    <property type="term" value="F:oxidoreductase activity, acting on paired donors, with incorporation or reduction of molecular oxygen"/>
    <property type="evidence" value="ECO:0007669"/>
    <property type="project" value="UniProtKB-ARBA"/>
</dbReference>
<evidence type="ECO:0000256" key="7">
    <source>
        <dbReference type="ARBA" id="ARBA00023242"/>
    </source>
</evidence>
<evidence type="ECO:0000313" key="12">
    <source>
        <dbReference type="Proteomes" id="UP001642360"/>
    </source>
</evidence>
<comment type="subcellular location">
    <subcellularLocation>
        <location evidence="2">Cytoplasm</location>
    </subcellularLocation>
    <subcellularLocation>
        <location evidence="1">Nucleus</location>
    </subcellularLocation>
</comment>
<organism evidence="11 12">
    <name type="scientific">Ilex paraguariensis</name>
    <name type="common">yerba mate</name>
    <dbReference type="NCBI Taxonomy" id="185542"/>
    <lineage>
        <taxon>Eukaryota</taxon>
        <taxon>Viridiplantae</taxon>
        <taxon>Streptophyta</taxon>
        <taxon>Embryophyta</taxon>
        <taxon>Tracheophyta</taxon>
        <taxon>Spermatophyta</taxon>
        <taxon>Magnoliopsida</taxon>
        <taxon>eudicotyledons</taxon>
        <taxon>Gunneridae</taxon>
        <taxon>Pentapetalae</taxon>
        <taxon>asterids</taxon>
        <taxon>campanulids</taxon>
        <taxon>Aquifoliales</taxon>
        <taxon>Aquifoliaceae</taxon>
        <taxon>Ilex</taxon>
    </lineage>
</organism>
<dbReference type="InterPro" id="IPR027443">
    <property type="entry name" value="IPNS-like_sf"/>
</dbReference>
<keyword evidence="6 9" id="KW-0408">Iron</keyword>
<evidence type="ECO:0000256" key="5">
    <source>
        <dbReference type="ARBA" id="ARBA00022723"/>
    </source>
</evidence>
<keyword evidence="12" id="KW-1185">Reference proteome</keyword>
<dbReference type="FunFam" id="2.60.120.330:FF:000015">
    <property type="entry name" value="Protein DMR6-LIKE OXYGENASE 1"/>
    <property type="match status" value="1"/>
</dbReference>
<dbReference type="PANTHER" id="PTHR47991">
    <property type="entry name" value="OXOGLUTARATE/IRON-DEPENDENT DIOXYGENASE"/>
    <property type="match status" value="1"/>
</dbReference>
<evidence type="ECO:0000256" key="2">
    <source>
        <dbReference type="ARBA" id="ARBA00004496"/>
    </source>
</evidence>
<evidence type="ECO:0000256" key="1">
    <source>
        <dbReference type="ARBA" id="ARBA00004123"/>
    </source>
</evidence>
<accession>A0ABC8T2D2</accession>
<name>A0ABC8T2D2_9AQUA</name>
<keyword evidence="5 9" id="KW-0479">Metal-binding</keyword>
<evidence type="ECO:0000256" key="4">
    <source>
        <dbReference type="ARBA" id="ARBA00022490"/>
    </source>
</evidence>
<feature type="domain" description="Fe2OG dioxygenase" evidence="10">
    <location>
        <begin position="189"/>
        <end position="289"/>
    </location>
</feature>
<evidence type="ECO:0000313" key="11">
    <source>
        <dbReference type="EMBL" id="CAK9163582.1"/>
    </source>
</evidence>
<dbReference type="SUPFAM" id="SSF51197">
    <property type="entry name" value="Clavaminate synthase-like"/>
    <property type="match status" value="1"/>
</dbReference>
<reference evidence="11 12" key="1">
    <citation type="submission" date="2024-02" db="EMBL/GenBank/DDBJ databases">
        <authorList>
            <person name="Vignale AGUSTIN F."/>
            <person name="Sosa J E."/>
            <person name="Modenutti C."/>
        </authorList>
    </citation>
    <scope>NUCLEOTIDE SEQUENCE [LARGE SCALE GENOMIC DNA]</scope>
</reference>
<dbReference type="GO" id="GO:0005737">
    <property type="term" value="C:cytoplasm"/>
    <property type="evidence" value="ECO:0007669"/>
    <property type="project" value="UniProtKB-SubCell"/>
</dbReference>
<dbReference type="PROSITE" id="PS51471">
    <property type="entry name" value="FE2OG_OXY"/>
    <property type="match status" value="1"/>
</dbReference>
<dbReference type="AlphaFoldDB" id="A0ABC8T2D2"/>
<evidence type="ECO:0000259" key="10">
    <source>
        <dbReference type="PROSITE" id="PS51471"/>
    </source>
</evidence>
<keyword evidence="7" id="KW-0539">Nucleus</keyword>